<evidence type="ECO:0000313" key="3">
    <source>
        <dbReference type="Proteomes" id="UP000441102"/>
    </source>
</evidence>
<reference evidence="1 3" key="1">
    <citation type="submission" date="2019-09" db="EMBL/GenBank/DDBJ databases">
        <title>Taxonomic organization of the family Brucellaceae based on a phylogenomic approach.</title>
        <authorList>
            <person name="Leclercq S."/>
            <person name="Cloeckaert A."/>
            <person name="Zygmunt M.S."/>
        </authorList>
    </citation>
    <scope>NUCLEOTIDE SEQUENCE [LARGE SCALE GENOMIC DNA]</scope>
    <source>
        <strain evidence="1 3">CCUG 34461</strain>
    </source>
</reference>
<protein>
    <submittedName>
        <fullName evidence="2">DUF982 domain-containing protein</fullName>
    </submittedName>
</protein>
<dbReference type="AlphaFoldDB" id="A0A011UA51"/>
<dbReference type="EMBL" id="JACZKO010000025">
    <property type="protein sequence ID" value="MBE0560878.1"/>
    <property type="molecule type" value="Genomic_DNA"/>
</dbReference>
<reference evidence="2" key="3">
    <citation type="submission" date="2020-10" db="EMBL/GenBank/DDBJ databases">
        <title>Enrichment of novel Verrucomicrobia, Bacteroidetes and Krumholzibacteria in an oxygen-limited, methane- and iron-fed bioreactor inoculated with Bothnian Sea sediments.</title>
        <authorList>
            <person name="Martins P.D."/>
            <person name="de Jong A."/>
            <person name="Lenstra W.K."/>
            <person name="van Helmond N.A.G.M."/>
            <person name="Slomp C.P."/>
            <person name="Jetten M.S.M."/>
            <person name="Welte C.U."/>
            <person name="Rasigraf O."/>
        </authorList>
    </citation>
    <scope>NUCLEOTIDE SEQUENCE</scope>
    <source>
        <strain evidence="2">MAG47</strain>
    </source>
</reference>
<dbReference type="InterPro" id="IPR010385">
    <property type="entry name" value="DUF982"/>
</dbReference>
<dbReference type="Gene3D" id="6.10.250.730">
    <property type="match status" value="1"/>
</dbReference>
<gene>
    <name evidence="1" type="ORF">F9L06_21630</name>
    <name evidence="2" type="ORF">IH622_08675</name>
</gene>
<reference evidence="2" key="2">
    <citation type="submission" date="2020-09" db="EMBL/GenBank/DDBJ databases">
        <authorList>
            <person name="Dalcin Martins P."/>
        </authorList>
    </citation>
    <scope>NUCLEOTIDE SEQUENCE</scope>
    <source>
        <strain evidence="2">MAG47</strain>
    </source>
</reference>
<accession>A0A011UA51</accession>
<comment type="caution">
    <text evidence="2">The sequence shown here is derived from an EMBL/GenBank/DDBJ whole genome shotgun (WGS) entry which is preliminary data.</text>
</comment>
<dbReference type="KEGG" id="oah:DR92_2034"/>
<dbReference type="Proteomes" id="UP000642265">
    <property type="component" value="Unassembled WGS sequence"/>
</dbReference>
<name>A0A011UA51_BRUAN</name>
<organism evidence="2 4">
    <name type="scientific">Brucella anthropi</name>
    <name type="common">Ochrobactrum anthropi</name>
    <dbReference type="NCBI Taxonomy" id="529"/>
    <lineage>
        <taxon>Bacteria</taxon>
        <taxon>Pseudomonadati</taxon>
        <taxon>Pseudomonadota</taxon>
        <taxon>Alphaproteobacteria</taxon>
        <taxon>Hyphomicrobiales</taxon>
        <taxon>Brucellaceae</taxon>
        <taxon>Brucella/Ochrobactrum group</taxon>
        <taxon>Brucella</taxon>
    </lineage>
</organism>
<evidence type="ECO:0000313" key="2">
    <source>
        <dbReference type="EMBL" id="MBE0560878.1"/>
    </source>
</evidence>
<dbReference type="Pfam" id="PF06169">
    <property type="entry name" value="DUF982"/>
    <property type="match status" value="1"/>
</dbReference>
<proteinExistence type="predicted"/>
<evidence type="ECO:0000313" key="4">
    <source>
        <dbReference type="Proteomes" id="UP000642265"/>
    </source>
</evidence>
<dbReference type="EMBL" id="WBWX01000010">
    <property type="protein sequence ID" value="KAB2793094.1"/>
    <property type="molecule type" value="Genomic_DNA"/>
</dbReference>
<dbReference type="Proteomes" id="UP000441102">
    <property type="component" value="Unassembled WGS sequence"/>
</dbReference>
<evidence type="ECO:0000313" key="1">
    <source>
        <dbReference type="EMBL" id="KAB2793094.1"/>
    </source>
</evidence>
<sequence>MSDRLFDSPIFVKDGEYLIQEIASIEDAIDFLYDWPDEQRDVIFEVTWKTCCDAQNGLKPVHVARNAFEGFARKRNLLEQPEAAIPWMMSKASSGGRIPM</sequence>
<dbReference type="RefSeq" id="WP_010661709.1">
    <property type="nucleotide sequence ID" value="NZ_CP008820.1"/>
</dbReference>